<keyword evidence="9" id="KW-0511">Multifunctional enzyme</keyword>
<keyword evidence="1" id="KW-0596">Phosphopantetheine</keyword>
<dbReference type="InterPro" id="IPR042104">
    <property type="entry name" value="PKS_dehydratase_sf"/>
</dbReference>
<dbReference type="InterPro" id="IPR049900">
    <property type="entry name" value="PKS_mFAS_DH"/>
</dbReference>
<keyword evidence="17" id="KW-1185">Reference proteome</keyword>
<sequence>MAMRTPIAVIGTACRFPGDVSSPSQLWDLLSNPKDVLRNLDPNRLNLSSFHHHSGEHHGATDVPNRSYILEEDIHRFDAAFFNISAAEAEAMDPQQRLLLETTYEALEAAGYTLKQMRGSSTSVFIGAMTSDYHDIQARDLDTISRWHATGTSPSILSNRISYFFDLKGPSMTINTACSSSLVALHQAVQSLRNGDCTAAIVGGVNLLLDPEVYISHSNLHMLSPTSRCRMWDRDADGYARGEGCASIVIKTLDQALNDGDDVECIIRETAVNSDGRSAGITMPSPGAQATLIREAYERSGLDPVRDRCQYFECHGTGTQAGDPVEAQAIQQTFYPKNAVFSPDDKLYVGSIKTLIGHLEGCAGLAGLMKAIMCLKNRTITPNMFFDNLNPNISPFYGHLRIPTNTMPWPPVAHGCPLRASVNSFGFGGTNAHAIVESYVPSQPESQASYCKESNRQKYTNSGPFVFSAHTQESLYSNIARTARYVRSNEALDLGHLAWTLAKRTVLPFKIAITALSREELLGNIDKAIVEYKASKASEQGPFLWKHPPESHRIMGVFTGQGAQWAGMGRELLLASPIFRKSIERCERALANLHDGPSWSLQEELLADKPSSRLSNPAISQPVTTAIEIAVYDLLCVCGVNVDVVVGHSSGEIVAAYALNIISAEDSMKIAYYRGLHTKPARTGGMLAVGLSFHDARELCSRPSFSGRIVVAASNGPASTTLSGDYDAILEVKALLDQSLRACNIQVKSPRSGCTWISSVTGRNAILDEDVQRYSATYWVDNMVKPVLFSQAVERSLCGIQDLGACIELGPHPALRGPVLDTLKSKGTSSVLYTSLLHRGHNDLKAASSAVGYLWERMADRVDLASFLQGVSSQPLHLIKGLPAYSWDHGRRYWRESRVSRRYRLEGTQLHPLLGRRSADEFPNELCWKNILHLKEMPWAEGYKEDGRVVLSAAFYLSSLLSAASSAPVCQHLVFLELNNFVVMEPITLEEYGNGVEYITTIRFHNEDFRTTLNTRLDAEASCHACNSDESVLTKLCTARLTLHLSDASCSDCDRLPSRDQPNDLLAPVHVSDLYDSFEQAGMSYSGPFQNITSIRRSLGEATASATWAADTIPESVLHPAMVEVSFQAMMCAFASPLTEELRTPFRAKEVRRVVVTPRLAPEGASCGIDAFVTGVDRDVVEGDVSLYKPDGNAIIQIEGLVMKNIPQPESSSDRNLFSHVVWESDPFGYSLVSDPTPKENMGWKCAADIVALYHFRGAVEEIDPLEPAGFTPHHQLLYREISRIAADGKGCEYYITDPDRVQMSEESILAMIEKYAGIVDLQSIHSLGKALPAILRGEVDIVNTPNKLDTIEDFTQTAGMFSQMNKDICSIIRRIVHKHPHMNVLELDAGTSVVTHQILEVLHDKYTSYCLGSTDPVLLNKTLATLSAQHRNLYSKVIDLTTVNAGEHGNGKYDMIIAANPLLATDTSANLFEVCRAMLKPGGYLVFVRLTGRMPVSLLCTCGWLPQWWQGYDQDTQTWSDMSTVRYDSQLRSKGFSGIDHIFHDSMNSNGDGLSVMVTQAVNDTVMMLREPMNSTGLAPLTETVVFVGGKTLSVARLLQSIQRILAASGTTTAVVEDIDRLELNSLTKQHAIISLVELEEPFFSRGVFHERLLAFKELVARSKHVLWLTTGTMTSISAAIGRAMRSERGADISLQFLDLLTTANISPSDVVEVFLRLTWSSVPVLTDGQVLWTSEPELQWDGSTLRIPRLVWDHKRNKRYNSRHQQGRPKAGPLQTSVPLSPNMSVNSVAVQVKYSCLVCTDVYLWVGGRVDGQGNVVGISDHVSSVTQARLDHVHNLSDKHDLSPEAFRATASFMLAYLLMKSLSGPIILYEPDELLAAAVEQVREPEQTVYFVTSKYNDCSRGWIAVHPHASRRIVERMLPRIVSAFVDLSSGNDHVVTSLRDIYSHARIQAVELYRRAFAARPEQLIADSYAQACTTLSTLPHTGLEVTSSTDVPTNIALIAYPKVVNWTSPAPIASPGDMISATTMFSSSGTYWMINMATPLGLSILKWMAINGARTFVLAGRNPRIHEAWLEEMSRLGATVKPLKMDVSNKESILSAFTQIEEALPPIVGVCYAPLALSDQGFEYTVEDTGGLAAMAMINAAKYLDELFPTPTLDFFVIFASLVSVIGTPKQVAYHAPSLFMTDLIQRRRMRGLVGSVMALGMVVDAGYFSRQGKEVIQRMMHHGYAPLSESDLHHAFGEVVAAGAPDAEGNPEIFFGLQMIESQIDQSRESTSVSNHLLSHFITSRSGTKEGQYAEQEDSAPLLVPDEQLEDSGPEKNTYDDLLARLSGKVRSILRLGDQALDVHTPLLDLGCDSLLAVDIQAWVAKEFDIDITPMDALLDTVAGLCEKAVAKPNTPSFVLEKEDQLVKELDFIDVATTASRSDHSSSVQDIPLDGTSSESSCVLCPSDSGFEQVRNDLEPRFARIEKMSPHQSQIWFAGHWMRDPTQYNVVISYNVEGRFPVDRFKEALVQVVAMHESLRTAFFSDPNNGDLLQGVLKVAPPFFEHVMTPSAASISQEYDKLASYQWRLEDGEVMRVTVVSVGQDQHTVIFGYHHIVMDGASWSTFLHDLKCIYEQRPPREVAQYVDYSLMLNRDIHNGTFAKELEFWKSELLPPPEMMPVLPLAKEKTRIPTDNFRVHTSARHISIEATERIKQASRNLRGTPFHFYLATLQVFLAGLLKIESLCIGMSDANRKHQQFTGTVGYFLNMLPLRFEVQQMDSFANVFQKTSAKVLTALLNSSIPSNLVVDALNIPRASNVTPLFQVAINYRVGEITRMSVDDFEMNYDKSVMGNAPYDISFHVTPCANGTSIVEVNCRDYLYTPRATERIIDEYVRLLEIMSSDPLQSVQSSVATSAPNEDGLSVQRGPRISHGWPGTLPERFQDMVDQYGDRIAITDQGREFSYLQLQVQSTRIGEALRQKGVRSGDTVAVLCPPSMNSVASMLAILQISAVYVPLDLSLPAARHKAMILASPVRALVCVSSTVEKVSELGVSTILNLSEIPDIRVPSTRFTHSAKGDCLSILLYTSGSTGQPKGVCLPQGGFINYLAAKRKELGLDSSTVVLQQSSLGFDMGLAQTLNAIMNGGKLVIVPQELRGDSIEIARIIRDQKVTFTLATPSEYLVMLQHGREYLNNYAGWRHACLGGEPFTDQLKREFVRLGKNCPVVQDSYGVTEISACTTFETMSASQLEDARSVGRTIPNTSLYIVDTDCNLVATGEPGEICISGAGVALGYLNEEQTRLKFVQDPFALPDDIARGWTRMYRTGDKAKLLDDGSLILLGRMDGNTEVKVRGLRIDLEDVASTMVNCHPNLLSSAIVCIKGQGVSQTLVAFVALMPGQTASDVELQHLASNLPLPQYMRPSTVICLDELPRNANGKIDRKRIDAMPWTAPTILSQPSKRLTLGEGELKLLWQVLLPGKHIQPESDFFLLGGNSTLLVRLQGAIRTSIGVSLTLREMYGASTLAQMALKVDARKAESPSMTINWLAETAIPQSILDRASSTSNINLSKHFQGSGCQILLTGSTSFLGRVLVQVLLQMPEVERVHCIAVEKEQEHVLPTSDKVSLYYGSLLDPNLGLSTGEWASLQDRIDVVIHNGSNGHCLNTYNSLKGPNLGSTHRLAEFALQSQIPLHYISSGRVILQSGQTALGPTSVSFHPPPLDGSDGLTATKWASEVFLERLAEHTGISISIHRPCTPIGDQAPAQDALNSLLRYSVNLGATPRLTRMEGYLDFQKVEIIAEEIATLVTSRFTKRSNTSSFATPGVSFFHHSSNIKVPVKSFKEYMEKVHGRPFQELGLREWSSLALGQGIEPLIPSFLEAVDDNEETLRYPYLGYGIRIAELEPAFYIPELRYSRYLDTLEPSKRPQTLGPDPGFLATPCQRPIKTHPYVEAPDYPQEKHALAVGNTNGVVYRRPRRRRYVPDNVQHGIKTDESGSQCRIPSQAPGPNSEPQPAASTYSLHLPSYVTGVPEHLTFVTLNALREKGAFTLPPAEIQNYLISSYILHVHPNMPFLNLEPLLEAIILRYRGRKTSMLLLQAVMFAGSIFLDPVHLHLMGYTSRRAAMRDLFGRAKLLYECGFEVQPTYKLQSLLLFTLFHGDDLASSYWMGEVWNIAQTIGLQYDLQEVPVDDSSSELAFRRRLWWCVYTRDRLLALSTRSPMHISDGDYNVPMLVLADFKSCFGTAEAYRALQLDSDLRTPWTKTALALTFIYKTKLSQLIGRVFMSQYTIGSASPTTILYHPRPTPIALSDFLGMESDLDAWEASLPSSLEFPFPLLSPVSQAEKVIYAQRAMLHMIYLTCVNALHRPWSSSAQPTSSDPWEGAFRDLSAWKIESASQAILMIANHLHSIGLTNFLADTAVPSLLSAMITHIVRLNSDILVAPEANVVCFLQGWQCLQGLREKYEWARHAAAFIRLTTKKLRTD</sequence>
<dbReference type="Gene3D" id="3.40.50.150">
    <property type="entry name" value="Vaccinia Virus protein VP39"/>
    <property type="match status" value="1"/>
</dbReference>
<evidence type="ECO:0000256" key="11">
    <source>
        <dbReference type="PROSITE-ProRule" id="PRU01363"/>
    </source>
</evidence>
<keyword evidence="6" id="KW-0805">Transcription regulation</keyword>
<feature type="compositionally biased region" description="Polar residues" evidence="12">
    <location>
        <begin position="3978"/>
        <end position="4000"/>
    </location>
</feature>
<dbReference type="InterPro" id="IPR050091">
    <property type="entry name" value="PKS_NRPS_Biosynth_Enz"/>
</dbReference>
<evidence type="ECO:0000313" key="16">
    <source>
        <dbReference type="EMBL" id="KAB8269234.1"/>
    </source>
</evidence>
<dbReference type="SUPFAM" id="SSF53901">
    <property type="entry name" value="Thiolase-like"/>
    <property type="match status" value="1"/>
</dbReference>
<evidence type="ECO:0000256" key="12">
    <source>
        <dbReference type="SAM" id="MobiDB-lite"/>
    </source>
</evidence>
<dbReference type="Pfam" id="PF00668">
    <property type="entry name" value="Condensation"/>
    <property type="match status" value="1"/>
</dbReference>
<dbReference type="CDD" id="cd05930">
    <property type="entry name" value="A_NRPS"/>
    <property type="match status" value="1"/>
</dbReference>
<dbReference type="Gene3D" id="3.40.47.10">
    <property type="match status" value="1"/>
</dbReference>
<dbReference type="InterPro" id="IPR049551">
    <property type="entry name" value="PKS_DH_C"/>
</dbReference>
<dbReference type="Gene3D" id="3.10.129.110">
    <property type="entry name" value="Polyketide synthase dehydratase"/>
    <property type="match status" value="1"/>
</dbReference>
<dbReference type="Gene3D" id="3.30.300.30">
    <property type="match status" value="1"/>
</dbReference>
<evidence type="ECO:0000256" key="2">
    <source>
        <dbReference type="ARBA" id="ARBA00022553"/>
    </source>
</evidence>
<dbReference type="PANTHER" id="PTHR43775:SF20">
    <property type="entry name" value="HYBRID PKS-NRPS SYNTHETASE APDA"/>
    <property type="match status" value="1"/>
</dbReference>
<dbReference type="InterPro" id="IPR032821">
    <property type="entry name" value="PKS_assoc"/>
</dbReference>
<dbReference type="Gene3D" id="3.30.559.10">
    <property type="entry name" value="Chloramphenicol acetyltransferase-like domain"/>
    <property type="match status" value="1"/>
</dbReference>
<dbReference type="Gene3D" id="3.40.50.720">
    <property type="entry name" value="NAD(P)-binding Rossmann-like Domain"/>
    <property type="match status" value="2"/>
</dbReference>
<dbReference type="SMART" id="SM00822">
    <property type="entry name" value="PKS_KR"/>
    <property type="match status" value="1"/>
</dbReference>
<organism evidence="16 17">
    <name type="scientific">Aspergillus minisclerotigenes</name>
    <dbReference type="NCBI Taxonomy" id="656917"/>
    <lineage>
        <taxon>Eukaryota</taxon>
        <taxon>Fungi</taxon>
        <taxon>Dikarya</taxon>
        <taxon>Ascomycota</taxon>
        <taxon>Pezizomycotina</taxon>
        <taxon>Eurotiomycetes</taxon>
        <taxon>Eurotiomycetidae</taxon>
        <taxon>Eurotiales</taxon>
        <taxon>Aspergillaceae</taxon>
        <taxon>Aspergillus</taxon>
        <taxon>Aspergillus subgen. Circumdati</taxon>
    </lineage>
</organism>
<dbReference type="GO" id="GO:0016874">
    <property type="term" value="F:ligase activity"/>
    <property type="evidence" value="ECO:0007669"/>
    <property type="project" value="UniProtKB-KW"/>
</dbReference>
<dbReference type="Pfam" id="PF02801">
    <property type="entry name" value="Ketoacyl-synt_C"/>
    <property type="match status" value="1"/>
</dbReference>
<dbReference type="InterPro" id="IPR018201">
    <property type="entry name" value="Ketoacyl_synth_AS"/>
</dbReference>
<dbReference type="Pfam" id="PF16197">
    <property type="entry name" value="KAsynt_C_assoc"/>
    <property type="match status" value="1"/>
</dbReference>
<evidence type="ECO:0000256" key="8">
    <source>
        <dbReference type="ARBA" id="ARBA00023242"/>
    </source>
</evidence>
<dbReference type="InterPro" id="IPR016035">
    <property type="entry name" value="Acyl_Trfase/lysoPLipase"/>
</dbReference>
<keyword evidence="7" id="KW-0804">Transcription</keyword>
<dbReference type="Gene3D" id="1.10.1200.10">
    <property type="entry name" value="ACP-like"/>
    <property type="match status" value="2"/>
</dbReference>
<dbReference type="Gene3D" id="3.40.50.12780">
    <property type="entry name" value="N-terminal domain of ligase-like"/>
    <property type="match status" value="1"/>
</dbReference>
<dbReference type="Pfam" id="PF00698">
    <property type="entry name" value="Acyl_transf_1"/>
    <property type="match status" value="1"/>
</dbReference>
<name>A0A5N6IT10_9EURO</name>
<dbReference type="CDD" id="cd12148">
    <property type="entry name" value="fungal_TF_MHR"/>
    <property type="match status" value="1"/>
</dbReference>
<dbReference type="InterPro" id="IPR001242">
    <property type="entry name" value="Condensation_dom"/>
</dbReference>
<dbReference type="GO" id="GO:0031177">
    <property type="term" value="F:phosphopantetheine binding"/>
    <property type="evidence" value="ECO:0007669"/>
    <property type="project" value="InterPro"/>
</dbReference>
<feature type="domain" description="Carrier" evidence="13">
    <location>
        <begin position="2329"/>
        <end position="2416"/>
    </location>
</feature>
<accession>A0A5N6IT10</accession>
<dbReference type="InterPro" id="IPR023213">
    <property type="entry name" value="CAT-like_dom_sf"/>
</dbReference>
<dbReference type="InterPro" id="IPR013968">
    <property type="entry name" value="PKS_KR"/>
</dbReference>
<evidence type="ECO:0000256" key="5">
    <source>
        <dbReference type="ARBA" id="ARBA00022737"/>
    </source>
</evidence>
<evidence type="ECO:0008006" key="18">
    <source>
        <dbReference type="Google" id="ProtNLM"/>
    </source>
</evidence>
<dbReference type="InterPro" id="IPR029063">
    <property type="entry name" value="SAM-dependent_MTases_sf"/>
</dbReference>
<gene>
    <name evidence="16" type="ORF">BDV30DRAFT_242648</name>
</gene>
<evidence type="ECO:0000313" key="17">
    <source>
        <dbReference type="Proteomes" id="UP000326289"/>
    </source>
</evidence>
<dbReference type="InterPro" id="IPR007219">
    <property type="entry name" value="XnlR_reg_dom"/>
</dbReference>
<evidence type="ECO:0000256" key="9">
    <source>
        <dbReference type="ARBA" id="ARBA00023268"/>
    </source>
</evidence>
<dbReference type="SUPFAM" id="SSF56801">
    <property type="entry name" value="Acetyl-CoA synthetase-like"/>
    <property type="match status" value="1"/>
</dbReference>
<dbReference type="CDD" id="cd02440">
    <property type="entry name" value="AdoMet_MTases"/>
    <property type="match status" value="1"/>
</dbReference>
<dbReference type="InterPro" id="IPR001227">
    <property type="entry name" value="Ac_transferase_dom_sf"/>
</dbReference>
<dbReference type="InterPro" id="IPR036736">
    <property type="entry name" value="ACP-like_sf"/>
</dbReference>
<evidence type="ECO:0000256" key="1">
    <source>
        <dbReference type="ARBA" id="ARBA00022450"/>
    </source>
</evidence>
<dbReference type="GO" id="GO:0004315">
    <property type="term" value="F:3-oxoacyl-[acyl-carrier-protein] synthase activity"/>
    <property type="evidence" value="ECO:0007669"/>
    <property type="project" value="InterPro"/>
</dbReference>
<dbReference type="SMART" id="SM00823">
    <property type="entry name" value="PKS_PP"/>
    <property type="match status" value="2"/>
</dbReference>
<dbReference type="InterPro" id="IPR020845">
    <property type="entry name" value="AMP-binding_CS"/>
</dbReference>
<dbReference type="GO" id="GO:0008270">
    <property type="term" value="F:zinc ion binding"/>
    <property type="evidence" value="ECO:0007669"/>
    <property type="project" value="InterPro"/>
</dbReference>
<dbReference type="GO" id="GO:0004312">
    <property type="term" value="F:fatty acid synthase activity"/>
    <property type="evidence" value="ECO:0007669"/>
    <property type="project" value="TreeGrafter"/>
</dbReference>
<dbReference type="GO" id="GO:0006351">
    <property type="term" value="P:DNA-templated transcription"/>
    <property type="evidence" value="ECO:0007669"/>
    <property type="project" value="InterPro"/>
</dbReference>
<keyword evidence="2" id="KW-0597">Phosphoprotein</keyword>
<dbReference type="InterPro" id="IPR045851">
    <property type="entry name" value="AMP-bd_C_sf"/>
</dbReference>
<dbReference type="SMART" id="SM00826">
    <property type="entry name" value="PKS_DH"/>
    <property type="match status" value="1"/>
</dbReference>
<dbReference type="CDD" id="cd19532">
    <property type="entry name" value="C_PKS-NRPS"/>
    <property type="match status" value="1"/>
</dbReference>
<dbReference type="InterPro" id="IPR009081">
    <property type="entry name" value="PP-bd_ACP"/>
</dbReference>
<dbReference type="Pfam" id="PF07993">
    <property type="entry name" value="NAD_binding_4"/>
    <property type="match status" value="1"/>
</dbReference>
<dbReference type="Pfam" id="PF04082">
    <property type="entry name" value="Fungal_trans"/>
    <property type="match status" value="1"/>
</dbReference>
<proteinExistence type="inferred from homology"/>
<keyword evidence="3" id="KW-0436">Ligase</keyword>
<evidence type="ECO:0000256" key="10">
    <source>
        <dbReference type="ARBA" id="ARBA00029443"/>
    </source>
</evidence>
<dbReference type="InterPro" id="IPR000873">
    <property type="entry name" value="AMP-dep_synth/lig_dom"/>
</dbReference>
<dbReference type="Proteomes" id="UP000326289">
    <property type="component" value="Unassembled WGS sequence"/>
</dbReference>
<dbReference type="PROSITE" id="PS52004">
    <property type="entry name" value="KS3_2"/>
    <property type="match status" value="1"/>
</dbReference>
<dbReference type="GO" id="GO:0006633">
    <property type="term" value="P:fatty acid biosynthetic process"/>
    <property type="evidence" value="ECO:0007669"/>
    <property type="project" value="InterPro"/>
</dbReference>
<dbReference type="InterPro" id="IPR014031">
    <property type="entry name" value="Ketoacyl_synth_C"/>
</dbReference>
<keyword evidence="5" id="KW-0677">Repeat</keyword>
<dbReference type="FunFam" id="3.40.47.10:FF:000019">
    <property type="entry name" value="Polyketide synthase type I"/>
    <property type="match status" value="1"/>
</dbReference>
<dbReference type="InterPro" id="IPR042099">
    <property type="entry name" value="ANL_N_sf"/>
</dbReference>
<dbReference type="PROSITE" id="PS00606">
    <property type="entry name" value="KS3_1"/>
    <property type="match status" value="1"/>
</dbReference>
<feature type="domain" description="Carrier" evidence="13">
    <location>
        <begin position="3446"/>
        <end position="3521"/>
    </location>
</feature>
<dbReference type="SUPFAM" id="SSF55048">
    <property type="entry name" value="Probable ACP-binding domain of malonyl-CoA ACP transacylase"/>
    <property type="match status" value="1"/>
</dbReference>
<dbReference type="Gene3D" id="3.30.559.30">
    <property type="entry name" value="Nonribosomal peptide synthetase, condensation domain"/>
    <property type="match status" value="1"/>
</dbReference>
<dbReference type="SUPFAM" id="SSF52151">
    <property type="entry name" value="FabD/lysophospholipase-like"/>
    <property type="match status" value="1"/>
</dbReference>
<dbReference type="PROSITE" id="PS52019">
    <property type="entry name" value="PKS_MFAS_DH"/>
    <property type="match status" value="1"/>
</dbReference>
<keyword evidence="8" id="KW-0539">Nucleus</keyword>
<evidence type="ECO:0000259" key="14">
    <source>
        <dbReference type="PROSITE" id="PS52004"/>
    </source>
</evidence>
<dbReference type="InterPro" id="IPR014030">
    <property type="entry name" value="Ketoacyl_synth_N"/>
</dbReference>
<dbReference type="PROSITE" id="PS50075">
    <property type="entry name" value="CARRIER"/>
    <property type="match status" value="2"/>
</dbReference>
<feature type="region of interest" description="C-terminal hotdog fold" evidence="11">
    <location>
        <begin position="1066"/>
        <end position="1212"/>
    </location>
</feature>
<dbReference type="SMART" id="SM00825">
    <property type="entry name" value="PKS_KS"/>
    <property type="match status" value="1"/>
</dbReference>
<dbReference type="Pfam" id="PF21089">
    <property type="entry name" value="PKS_DH_N"/>
    <property type="match status" value="1"/>
</dbReference>
<dbReference type="InterPro" id="IPR014043">
    <property type="entry name" value="Acyl_transferase_dom"/>
</dbReference>
<dbReference type="SUPFAM" id="SSF47336">
    <property type="entry name" value="ACP-like"/>
    <property type="match status" value="2"/>
</dbReference>
<dbReference type="SMART" id="SM00827">
    <property type="entry name" value="PKS_AT"/>
    <property type="match status" value="1"/>
</dbReference>
<evidence type="ECO:0000256" key="4">
    <source>
        <dbReference type="ARBA" id="ARBA00022679"/>
    </source>
</evidence>
<dbReference type="Pfam" id="PF08659">
    <property type="entry name" value="KR"/>
    <property type="match status" value="1"/>
</dbReference>
<dbReference type="InterPro" id="IPR020841">
    <property type="entry name" value="PKS_Beta-ketoAc_synthase_dom"/>
</dbReference>
<evidence type="ECO:0000256" key="6">
    <source>
        <dbReference type="ARBA" id="ARBA00023015"/>
    </source>
</evidence>
<keyword evidence="4" id="KW-0808">Transferase</keyword>
<dbReference type="EMBL" id="ML732851">
    <property type="protein sequence ID" value="KAB8269234.1"/>
    <property type="molecule type" value="Genomic_DNA"/>
</dbReference>
<feature type="region of interest" description="N-terminal hotdog fold" evidence="11">
    <location>
        <begin position="911"/>
        <end position="1048"/>
    </location>
</feature>
<dbReference type="InterPro" id="IPR049552">
    <property type="entry name" value="PKS_DH_N"/>
</dbReference>
<comment type="similarity">
    <text evidence="10">In the C-terminal section; belongs to the NRP synthetase family.</text>
</comment>
<dbReference type="InterPro" id="IPR020806">
    <property type="entry name" value="PKS_PP-bd"/>
</dbReference>
<feature type="region of interest" description="Disordered" evidence="12">
    <location>
        <begin position="1761"/>
        <end position="1780"/>
    </location>
</feature>
<evidence type="ECO:0000259" key="15">
    <source>
        <dbReference type="PROSITE" id="PS52019"/>
    </source>
</evidence>
<evidence type="ECO:0000256" key="3">
    <source>
        <dbReference type="ARBA" id="ARBA00022598"/>
    </source>
</evidence>
<dbReference type="GO" id="GO:0044550">
    <property type="term" value="P:secondary metabolite biosynthetic process"/>
    <property type="evidence" value="ECO:0007669"/>
    <property type="project" value="TreeGrafter"/>
</dbReference>
<dbReference type="Pfam" id="PF00550">
    <property type="entry name" value="PP-binding"/>
    <property type="match status" value="2"/>
</dbReference>
<evidence type="ECO:0000256" key="7">
    <source>
        <dbReference type="ARBA" id="ARBA00023163"/>
    </source>
</evidence>
<dbReference type="SMART" id="SM00906">
    <property type="entry name" value="Fungal_trans"/>
    <property type="match status" value="1"/>
</dbReference>
<feature type="region of interest" description="Disordered" evidence="12">
    <location>
        <begin position="3959"/>
        <end position="4000"/>
    </location>
</feature>
<dbReference type="GO" id="GO:0003677">
    <property type="term" value="F:DNA binding"/>
    <property type="evidence" value="ECO:0007669"/>
    <property type="project" value="InterPro"/>
</dbReference>
<dbReference type="SUPFAM" id="SSF51735">
    <property type="entry name" value="NAD(P)-binding Rossmann-fold domains"/>
    <property type="match status" value="2"/>
</dbReference>
<feature type="domain" description="Ketosynthase family 3 (KS3)" evidence="14">
    <location>
        <begin position="4"/>
        <end position="438"/>
    </location>
</feature>
<dbReference type="CDD" id="cd00833">
    <property type="entry name" value="PKS"/>
    <property type="match status" value="1"/>
</dbReference>
<feature type="region of interest" description="Disordered" evidence="12">
    <location>
        <begin position="2899"/>
        <end position="2919"/>
    </location>
</feature>
<dbReference type="PROSITE" id="PS00455">
    <property type="entry name" value="AMP_BINDING"/>
    <property type="match status" value="1"/>
</dbReference>
<protein>
    <recommendedName>
        <fullName evidence="18">Hybrid NRPS/PKS enzyme</fullName>
    </recommendedName>
</protein>
<dbReference type="SUPFAM" id="SSF53335">
    <property type="entry name" value="S-adenosyl-L-methionine-dependent methyltransferases"/>
    <property type="match status" value="1"/>
</dbReference>
<comment type="caution">
    <text evidence="11">Lacks conserved residue(s) required for the propagation of feature annotation.</text>
</comment>
<evidence type="ECO:0000259" key="13">
    <source>
        <dbReference type="PROSITE" id="PS50075"/>
    </source>
</evidence>
<dbReference type="InterPro" id="IPR057326">
    <property type="entry name" value="KR_dom"/>
</dbReference>
<dbReference type="InterPro" id="IPR020807">
    <property type="entry name" value="PKS_DH"/>
</dbReference>
<dbReference type="InterPro" id="IPR016036">
    <property type="entry name" value="Malonyl_transacylase_ACP-bd"/>
</dbReference>
<dbReference type="Pfam" id="PF00501">
    <property type="entry name" value="AMP-binding"/>
    <property type="match status" value="1"/>
</dbReference>
<dbReference type="SUPFAM" id="SSF52777">
    <property type="entry name" value="CoA-dependent acyltransferases"/>
    <property type="match status" value="2"/>
</dbReference>
<dbReference type="Gene3D" id="3.40.366.10">
    <property type="entry name" value="Malonyl-Coenzyme A Acyl Carrier Protein, domain 2"/>
    <property type="match status" value="2"/>
</dbReference>
<dbReference type="PANTHER" id="PTHR43775">
    <property type="entry name" value="FATTY ACID SYNTHASE"/>
    <property type="match status" value="1"/>
</dbReference>
<dbReference type="InterPro" id="IPR016039">
    <property type="entry name" value="Thiolase-like"/>
</dbReference>
<dbReference type="Pfam" id="PF00109">
    <property type="entry name" value="ketoacyl-synt"/>
    <property type="match status" value="1"/>
</dbReference>
<feature type="domain" description="PKS/mFAS DH" evidence="15">
    <location>
        <begin position="911"/>
        <end position="1212"/>
    </location>
</feature>
<dbReference type="InterPro" id="IPR036291">
    <property type="entry name" value="NAD(P)-bd_dom_sf"/>
</dbReference>
<dbReference type="InterPro" id="IPR013120">
    <property type="entry name" value="FAR_NAD-bd"/>
</dbReference>
<reference evidence="16 17" key="1">
    <citation type="submission" date="2019-04" db="EMBL/GenBank/DDBJ databases">
        <title>Fungal friends and foes A comparative genomics study of 23 Aspergillus species from section Flavi.</title>
        <authorList>
            <consortium name="DOE Joint Genome Institute"/>
            <person name="Kjaerbolling I."/>
            <person name="Vesth T.C."/>
            <person name="Frisvad J.C."/>
            <person name="Nybo J.L."/>
            <person name="Theobald S."/>
            <person name="Kildgaard S."/>
            <person name="Petersen T.I."/>
            <person name="Kuo A."/>
            <person name="Sato A."/>
            <person name="Lyhne E.K."/>
            <person name="Kogle M.E."/>
            <person name="Wiebenga A."/>
            <person name="Kun R.S."/>
            <person name="Lubbers R.J."/>
            <person name="Makela M.R."/>
            <person name="Barry K."/>
            <person name="Chovatia M."/>
            <person name="Clum A."/>
            <person name="Daum C."/>
            <person name="Haridas S."/>
            <person name="He G."/>
            <person name="LaButti K."/>
            <person name="Lipzen A."/>
            <person name="Mondo S."/>
            <person name="Pangilinan J."/>
            <person name="Riley R."/>
            <person name="Salamov A."/>
            <person name="Simmons B.A."/>
            <person name="Magnuson J.K."/>
            <person name="Henrissat B."/>
            <person name="Mortensen U.H."/>
            <person name="Larsen T.O."/>
            <person name="De vries R.P."/>
            <person name="Grigoriev I.V."/>
            <person name="Machida M."/>
            <person name="Baker S.E."/>
            <person name="Andersen M.R."/>
        </authorList>
    </citation>
    <scope>NUCLEOTIDE SEQUENCE [LARGE SCALE GENOMIC DNA]</scope>
    <source>
        <strain evidence="16 17">CBS 117635</strain>
    </source>
</reference>
<dbReference type="Pfam" id="PF14765">
    <property type="entry name" value="PS-DH"/>
    <property type="match status" value="1"/>
</dbReference>